<reference evidence="2 3" key="1">
    <citation type="submission" date="2024-04" db="EMBL/GenBank/DDBJ databases">
        <title>Human intestinal bacterial collection.</title>
        <authorList>
            <person name="Pauvert C."/>
            <person name="Hitch T.C.A."/>
            <person name="Clavel T."/>
        </authorList>
    </citation>
    <scope>NUCLEOTIDE SEQUENCE [LARGE SCALE GENOMIC DNA]</scope>
    <source>
        <strain evidence="2 3">CLA-AA-H197</strain>
    </source>
</reference>
<evidence type="ECO:0000313" key="2">
    <source>
        <dbReference type="EMBL" id="MEQ2638048.1"/>
    </source>
</evidence>
<feature type="transmembrane region" description="Helical" evidence="1">
    <location>
        <begin position="73"/>
        <end position="91"/>
    </location>
</feature>
<proteinExistence type="predicted"/>
<organism evidence="2 3">
    <name type="scientific">Paratractidigestivibacter faecalis</name>
    <dbReference type="NCBI Taxonomy" id="2292441"/>
    <lineage>
        <taxon>Bacteria</taxon>
        <taxon>Bacillati</taxon>
        <taxon>Actinomycetota</taxon>
        <taxon>Coriobacteriia</taxon>
        <taxon>Coriobacteriales</taxon>
        <taxon>Atopobiaceae</taxon>
        <taxon>Paratractidigestivibacter</taxon>
    </lineage>
</organism>
<name>A0ABV1IGM0_9ACTN</name>
<keyword evidence="1" id="KW-0812">Transmembrane</keyword>
<protein>
    <submittedName>
        <fullName evidence="2">ABC transporter ATPase</fullName>
    </submittedName>
</protein>
<dbReference type="EMBL" id="JBBNGS010000011">
    <property type="protein sequence ID" value="MEQ2638048.1"/>
    <property type="molecule type" value="Genomic_DNA"/>
</dbReference>
<feature type="transmembrane region" description="Helical" evidence="1">
    <location>
        <begin position="34"/>
        <end position="53"/>
    </location>
</feature>
<evidence type="ECO:0000313" key="3">
    <source>
        <dbReference type="Proteomes" id="UP001478817"/>
    </source>
</evidence>
<keyword evidence="1" id="KW-0472">Membrane</keyword>
<sequence>MCEWNRSIIIQDIVLAIVINTSATLLGGDPFDHTWYTFTCVALATNVLGQFLLPTGTWARALTGWAGEASWRVYVQIFIENLIFVTIISLVEAWVHTGGAGLVAAWLATYVYLVLIGYMTSVALTYALKPRA</sequence>
<comment type="caution">
    <text evidence="2">The sequence shown here is derived from an EMBL/GenBank/DDBJ whole genome shotgun (WGS) entry which is preliminary data.</text>
</comment>
<feature type="transmembrane region" description="Helical" evidence="1">
    <location>
        <begin position="7"/>
        <end position="28"/>
    </location>
</feature>
<evidence type="ECO:0000256" key="1">
    <source>
        <dbReference type="SAM" id="Phobius"/>
    </source>
</evidence>
<dbReference type="Proteomes" id="UP001478817">
    <property type="component" value="Unassembled WGS sequence"/>
</dbReference>
<dbReference type="RefSeq" id="WP_349182651.1">
    <property type="nucleotide sequence ID" value="NZ_JBBNGS010000011.1"/>
</dbReference>
<keyword evidence="3" id="KW-1185">Reference proteome</keyword>
<keyword evidence="1" id="KW-1133">Transmembrane helix</keyword>
<feature type="transmembrane region" description="Helical" evidence="1">
    <location>
        <begin position="103"/>
        <end position="128"/>
    </location>
</feature>
<gene>
    <name evidence="2" type="ORF">AAAT05_06815</name>
</gene>
<accession>A0ABV1IGM0</accession>